<reference evidence="2 3" key="2">
    <citation type="journal article" date="2016" name="Microb. Ecol.">
        <title>Genome Characteristics of a Novel Type I Methanotroph (Sn10-6) Isolated from a Flooded Indian Rice Field.</title>
        <authorList>
            <person name="Rahalkar M.C."/>
            <person name="Pandit P.S."/>
            <person name="Dhakephalkar P.K."/>
            <person name="Pore S."/>
            <person name="Arora P."/>
            <person name="Kapse N."/>
        </authorList>
    </citation>
    <scope>NUCLEOTIDE SEQUENCE [LARGE SCALE GENOMIC DNA]</scope>
    <source>
        <strain evidence="2 3">Sn10-6</strain>
    </source>
</reference>
<dbReference type="AlphaFoldDB" id="A0A0F3IGF0"/>
<dbReference type="Proteomes" id="UP000033684">
    <property type="component" value="Unassembled WGS sequence"/>
</dbReference>
<evidence type="ECO:0000313" key="3">
    <source>
        <dbReference type="Proteomes" id="UP000033684"/>
    </source>
</evidence>
<feature type="coiled-coil region" evidence="1">
    <location>
        <begin position="81"/>
        <end position="151"/>
    </location>
</feature>
<proteinExistence type="predicted"/>
<organism evidence="2 3">
    <name type="scientific">Methylocucumis oryzae</name>
    <dbReference type="NCBI Taxonomy" id="1632867"/>
    <lineage>
        <taxon>Bacteria</taxon>
        <taxon>Pseudomonadati</taxon>
        <taxon>Pseudomonadota</taxon>
        <taxon>Gammaproteobacteria</taxon>
        <taxon>Methylococcales</taxon>
        <taxon>Methylococcaceae</taxon>
        <taxon>Methylocucumis</taxon>
    </lineage>
</organism>
<protein>
    <submittedName>
        <fullName evidence="2">Uncharacterized protein</fullName>
    </submittedName>
</protein>
<accession>A0A0F3IGF0</accession>
<dbReference type="EMBL" id="LAJX01000168">
    <property type="protein sequence ID" value="KJV05831.1"/>
    <property type="molecule type" value="Genomic_DNA"/>
</dbReference>
<dbReference type="PANTHER" id="PTHR32309">
    <property type="entry name" value="TYROSINE-PROTEIN KINASE"/>
    <property type="match status" value="1"/>
</dbReference>
<keyword evidence="1" id="KW-0175">Coiled coil</keyword>
<evidence type="ECO:0000313" key="2">
    <source>
        <dbReference type="EMBL" id="KJV05831.1"/>
    </source>
</evidence>
<gene>
    <name evidence="2" type="ORF">VZ94_15345</name>
</gene>
<sequence>MEKYNLYQDQKKKLATYELVELFKENTHIGMVNANLVNQGKNNKAAIAFNISWSDKSPELAQRVTNELVTLFLDENVRARTQRAEETTAFLAEEVDKLKNEIQKIETAIAEYKQKYSSSLPELLPVNLSAINRLETELQQLDLKERMLSERRIGLNAQMLAAGPTLAAAPALRNDGKGPTVGSIEELQATESSLLSKYSSSHPDVLQIRRQIEILKNNKSSPNDSTELVEAKK</sequence>
<dbReference type="OrthoDB" id="9795292at2"/>
<dbReference type="GO" id="GO:0005886">
    <property type="term" value="C:plasma membrane"/>
    <property type="evidence" value="ECO:0007669"/>
    <property type="project" value="TreeGrafter"/>
</dbReference>
<name>A0A0F3IGF0_9GAMM</name>
<dbReference type="RefSeq" id="WP_045779901.1">
    <property type="nucleotide sequence ID" value="NZ_LAJX01000168.1"/>
</dbReference>
<dbReference type="GO" id="GO:0004713">
    <property type="term" value="F:protein tyrosine kinase activity"/>
    <property type="evidence" value="ECO:0007669"/>
    <property type="project" value="TreeGrafter"/>
</dbReference>
<dbReference type="InterPro" id="IPR050445">
    <property type="entry name" value="Bact_polysacc_biosynth/exp"/>
</dbReference>
<reference evidence="3" key="1">
    <citation type="submission" date="2015-03" db="EMBL/GenBank/DDBJ databases">
        <title>Draft genome sequence of a novel methanotroph (Sn10-6) isolated from flooded ricefield rhizosphere in India.</title>
        <authorList>
            <person name="Pandit P.S."/>
            <person name="Pore S.D."/>
            <person name="Arora P."/>
            <person name="Kapse N.G."/>
            <person name="Dhakephalkar P.K."/>
            <person name="Rahalkar M.C."/>
        </authorList>
    </citation>
    <scope>NUCLEOTIDE SEQUENCE [LARGE SCALE GENOMIC DNA]</scope>
    <source>
        <strain evidence="3">Sn10-6</strain>
    </source>
</reference>
<dbReference type="PANTHER" id="PTHR32309:SF13">
    <property type="entry name" value="FERRIC ENTEROBACTIN TRANSPORT PROTEIN FEPE"/>
    <property type="match status" value="1"/>
</dbReference>
<keyword evidence="3" id="KW-1185">Reference proteome</keyword>
<evidence type="ECO:0000256" key="1">
    <source>
        <dbReference type="SAM" id="Coils"/>
    </source>
</evidence>
<comment type="caution">
    <text evidence="2">The sequence shown here is derived from an EMBL/GenBank/DDBJ whole genome shotgun (WGS) entry which is preliminary data.</text>
</comment>